<keyword evidence="5 7" id="KW-1133">Transmembrane helix</keyword>
<dbReference type="InterPro" id="IPR048279">
    <property type="entry name" value="MdtK-like"/>
</dbReference>
<feature type="transmembrane region" description="Helical" evidence="7">
    <location>
        <begin position="97"/>
        <end position="120"/>
    </location>
</feature>
<proteinExistence type="predicted"/>
<keyword evidence="2" id="KW-0813">Transport</keyword>
<comment type="subcellular location">
    <subcellularLocation>
        <location evidence="1">Cell membrane</location>
        <topology evidence="1">Multi-pass membrane protein</topology>
    </subcellularLocation>
</comment>
<keyword evidence="6 7" id="KW-0472">Membrane</keyword>
<keyword evidence="9" id="KW-1185">Reference proteome</keyword>
<reference evidence="8 9" key="1">
    <citation type="submission" date="2018-05" db="EMBL/GenBank/DDBJ databases">
        <title>Genomic Encyclopedia of Type Strains, Phase IV (KMG-IV): sequencing the most valuable type-strain genomes for metagenomic binning, comparative biology and taxonomic classification.</title>
        <authorList>
            <person name="Goeker M."/>
        </authorList>
    </citation>
    <scope>NUCLEOTIDE SEQUENCE [LARGE SCALE GENOMIC DNA]</scope>
    <source>
        <strain evidence="8 9">DSM 24906</strain>
    </source>
</reference>
<dbReference type="InterPro" id="IPR052031">
    <property type="entry name" value="Membrane_Transporter-Flippase"/>
</dbReference>
<dbReference type="RefSeq" id="WP_109604025.1">
    <property type="nucleotide sequence ID" value="NZ_JAMHJO010000007.1"/>
</dbReference>
<dbReference type="GO" id="GO:0015297">
    <property type="term" value="F:antiporter activity"/>
    <property type="evidence" value="ECO:0007669"/>
    <property type="project" value="InterPro"/>
</dbReference>
<evidence type="ECO:0000313" key="9">
    <source>
        <dbReference type="Proteomes" id="UP000245921"/>
    </source>
</evidence>
<feature type="transmembrane region" description="Helical" evidence="7">
    <location>
        <begin position="39"/>
        <end position="62"/>
    </location>
</feature>
<feature type="transmembrane region" description="Helical" evidence="7">
    <location>
        <begin position="195"/>
        <end position="215"/>
    </location>
</feature>
<dbReference type="PANTHER" id="PTHR43549">
    <property type="entry name" value="MULTIDRUG RESISTANCE PROTEIN YPNP-RELATED"/>
    <property type="match status" value="1"/>
</dbReference>
<feature type="transmembrane region" description="Helical" evidence="7">
    <location>
        <begin position="236"/>
        <end position="264"/>
    </location>
</feature>
<sequence>MKDKKVDLTNSNIFKSLVKLSLPIVGTSFLQMAYNLTDIYWIGKMGSNAVAAVGTAGFFMWFSNSLSLMPKTGSEITVSQSVGKNDMKNARLYAQNALTIGFILALIYSVFLIIFKAPLINFFNIPDKNVVESSIRYLNIVSYGMIFAFINPVFTGILNGYGDSTTPFKYNTYGLFMNIILDPLFIYGFKLYEAGAAYATVLSQMFVFILFLYKVNIKGYPLNTMRFFRMPDKIHALKIIKLGFPVALQNGLFAFISMNIARIISQWGAVAIAVQKVGAQIESISWMTAGGIATALSSFTGQNYGANKPNRILKGYFSALTISMSIGAFATMLFLFLGDNIFALFIPGDFEAIFEGADYLRIQAYSQILMTIEITTMGAFNGLGNTIPPSLVSIIFTSLRIPIAIFLSNQIGLNGVWWTISLTSMLKGIVIAIWFAFFIKKFLNKKCLNNSI</sequence>
<dbReference type="PANTHER" id="PTHR43549:SF3">
    <property type="entry name" value="MULTIDRUG RESISTANCE PROTEIN YPNP-RELATED"/>
    <property type="match status" value="1"/>
</dbReference>
<evidence type="ECO:0000256" key="2">
    <source>
        <dbReference type="ARBA" id="ARBA00022448"/>
    </source>
</evidence>
<dbReference type="PIRSF" id="PIRSF006603">
    <property type="entry name" value="DinF"/>
    <property type="match status" value="1"/>
</dbReference>
<evidence type="ECO:0000256" key="5">
    <source>
        <dbReference type="ARBA" id="ARBA00022989"/>
    </source>
</evidence>
<evidence type="ECO:0000256" key="3">
    <source>
        <dbReference type="ARBA" id="ARBA00022475"/>
    </source>
</evidence>
<evidence type="ECO:0000313" key="8">
    <source>
        <dbReference type="EMBL" id="PWJ95908.1"/>
    </source>
</evidence>
<dbReference type="CDD" id="cd13140">
    <property type="entry name" value="MATE_like_1"/>
    <property type="match status" value="1"/>
</dbReference>
<keyword evidence="4 7" id="KW-0812">Transmembrane</keyword>
<dbReference type="EMBL" id="QGGI01000003">
    <property type="protein sequence ID" value="PWJ95908.1"/>
    <property type="molecule type" value="Genomic_DNA"/>
</dbReference>
<feature type="transmembrane region" description="Helical" evidence="7">
    <location>
        <begin position="316"/>
        <end position="337"/>
    </location>
</feature>
<dbReference type="Pfam" id="PF01554">
    <property type="entry name" value="MatE"/>
    <property type="match status" value="2"/>
</dbReference>
<evidence type="ECO:0000256" key="4">
    <source>
        <dbReference type="ARBA" id="ARBA00022692"/>
    </source>
</evidence>
<dbReference type="GO" id="GO:0042910">
    <property type="term" value="F:xenobiotic transmembrane transporter activity"/>
    <property type="evidence" value="ECO:0007669"/>
    <property type="project" value="InterPro"/>
</dbReference>
<comment type="caution">
    <text evidence="8">The sequence shown here is derived from an EMBL/GenBank/DDBJ whole genome shotgun (WGS) entry which is preliminary data.</text>
</comment>
<dbReference type="AlphaFoldDB" id="A0AA45C8C4"/>
<keyword evidence="3" id="KW-1003">Cell membrane</keyword>
<gene>
    <name evidence="8" type="ORF">C7380_10386</name>
</gene>
<name>A0AA45C8C4_9BACT</name>
<dbReference type="GO" id="GO:0005886">
    <property type="term" value="C:plasma membrane"/>
    <property type="evidence" value="ECO:0007669"/>
    <property type="project" value="UniProtKB-SubCell"/>
</dbReference>
<evidence type="ECO:0000256" key="1">
    <source>
        <dbReference type="ARBA" id="ARBA00004651"/>
    </source>
</evidence>
<dbReference type="InterPro" id="IPR002528">
    <property type="entry name" value="MATE_fam"/>
</dbReference>
<dbReference type="NCBIfam" id="TIGR00797">
    <property type="entry name" value="matE"/>
    <property type="match status" value="1"/>
</dbReference>
<accession>A0AA45C8C4</accession>
<protein>
    <submittedName>
        <fullName evidence="8">MATE family efflux protein</fullName>
    </submittedName>
</protein>
<evidence type="ECO:0000256" key="6">
    <source>
        <dbReference type="ARBA" id="ARBA00023136"/>
    </source>
</evidence>
<organism evidence="8 9">
    <name type="scientific">Oceanotoga teriensis</name>
    <dbReference type="NCBI Taxonomy" id="515440"/>
    <lineage>
        <taxon>Bacteria</taxon>
        <taxon>Thermotogati</taxon>
        <taxon>Thermotogota</taxon>
        <taxon>Thermotogae</taxon>
        <taxon>Petrotogales</taxon>
        <taxon>Petrotogaceae</taxon>
        <taxon>Oceanotoga</taxon>
    </lineage>
</organism>
<evidence type="ECO:0000256" key="7">
    <source>
        <dbReference type="SAM" id="Phobius"/>
    </source>
</evidence>
<feature type="transmembrane region" description="Helical" evidence="7">
    <location>
        <begin position="417"/>
        <end position="439"/>
    </location>
</feature>
<dbReference type="Proteomes" id="UP000245921">
    <property type="component" value="Unassembled WGS sequence"/>
</dbReference>
<feature type="transmembrane region" description="Helical" evidence="7">
    <location>
        <begin position="140"/>
        <end position="158"/>
    </location>
</feature>